<sequence length="316" mass="36367">MNPSTLRAASKLNLIRILSSHPDGLSLEELQKITGHKSITELRNELGELYMIEMYPYSPQDCVDIDFDGDRVKISLPVAVDKVLPLSPEEWILLRDLLLKRNSTELNSSEPLAKQLLEKIDSVIPSGKWEPNKKIRDDIESAIQKKIQIKIQYWKRDKDLKEERFVQPWLLWESNDGYLLAYDLEKKGFRSFRLDCILKVSLTTEKNIELPDDAKTWLDGFSQMVLPKKTEHEAIAEVYLTDSSSFHLGQKLPLTNLNLSETLCGVEYYLFQVPIREENWFINTILGYGKSAIIKNPIAIRDKIKMQIGEAMSTLA</sequence>
<dbReference type="PROSITE" id="PS52050">
    <property type="entry name" value="WYL"/>
    <property type="match status" value="1"/>
</dbReference>
<name>A0A4R9JWC8_9LEPT</name>
<dbReference type="Proteomes" id="UP000297693">
    <property type="component" value="Unassembled WGS sequence"/>
</dbReference>
<dbReference type="InterPro" id="IPR051534">
    <property type="entry name" value="CBASS_pafABC_assoc_protein"/>
</dbReference>
<proteinExistence type="predicted"/>
<reference evidence="2" key="1">
    <citation type="journal article" date="2019" name="PLoS Negl. Trop. Dis.">
        <title>Revisiting the worldwide diversity of Leptospira species in the environment.</title>
        <authorList>
            <person name="Vincent A.T."/>
            <person name="Schiettekatte O."/>
            <person name="Bourhy P."/>
            <person name="Veyrier F.J."/>
            <person name="Picardeau M."/>
        </authorList>
    </citation>
    <scope>NUCLEOTIDE SEQUENCE [LARGE SCALE GENOMIC DNA]</scope>
    <source>
        <strain evidence="2">201702476</strain>
    </source>
</reference>
<dbReference type="EMBL" id="RQGD01000046">
    <property type="protein sequence ID" value="TGL56334.1"/>
    <property type="molecule type" value="Genomic_DNA"/>
</dbReference>
<feature type="domain" description="WYL" evidence="1">
    <location>
        <begin position="137"/>
        <end position="200"/>
    </location>
</feature>
<dbReference type="PANTHER" id="PTHR34580:SF1">
    <property type="entry name" value="PROTEIN PAFC"/>
    <property type="match status" value="1"/>
</dbReference>
<dbReference type="PANTHER" id="PTHR34580">
    <property type="match status" value="1"/>
</dbReference>
<comment type="caution">
    <text evidence="2">The sequence shown here is derived from an EMBL/GenBank/DDBJ whole genome shotgun (WGS) entry which is preliminary data.</text>
</comment>
<organism evidence="2 3">
    <name type="scientific">Leptospira ognonensis</name>
    <dbReference type="NCBI Taxonomy" id="2484945"/>
    <lineage>
        <taxon>Bacteria</taxon>
        <taxon>Pseudomonadati</taxon>
        <taxon>Spirochaetota</taxon>
        <taxon>Spirochaetia</taxon>
        <taxon>Leptospirales</taxon>
        <taxon>Leptospiraceae</taxon>
        <taxon>Leptospira</taxon>
    </lineage>
</organism>
<dbReference type="AlphaFoldDB" id="A0A4R9JWC8"/>
<gene>
    <name evidence="2" type="ORF">EHQ58_17045</name>
</gene>
<dbReference type="OrthoDB" id="9807255at2"/>
<dbReference type="Pfam" id="PF13280">
    <property type="entry name" value="WYL"/>
    <property type="match status" value="1"/>
</dbReference>
<accession>A0A4R9JWC8</accession>
<dbReference type="InterPro" id="IPR028349">
    <property type="entry name" value="PafC-like"/>
</dbReference>
<dbReference type="PIRSF" id="PIRSF016838">
    <property type="entry name" value="PafC"/>
    <property type="match status" value="1"/>
</dbReference>
<evidence type="ECO:0000313" key="2">
    <source>
        <dbReference type="EMBL" id="TGL56334.1"/>
    </source>
</evidence>
<protein>
    <submittedName>
        <fullName evidence="2">WYL domain-containing protein</fullName>
    </submittedName>
</protein>
<evidence type="ECO:0000259" key="1">
    <source>
        <dbReference type="Pfam" id="PF13280"/>
    </source>
</evidence>
<evidence type="ECO:0000313" key="3">
    <source>
        <dbReference type="Proteomes" id="UP000297693"/>
    </source>
</evidence>
<keyword evidence="3" id="KW-1185">Reference proteome</keyword>
<dbReference type="RefSeq" id="WP_135625163.1">
    <property type="nucleotide sequence ID" value="NZ_RQGD01000046.1"/>
</dbReference>
<dbReference type="InterPro" id="IPR026881">
    <property type="entry name" value="WYL_dom"/>
</dbReference>